<proteinExistence type="inferred from homology"/>
<keyword evidence="4" id="KW-1185">Reference proteome</keyword>
<dbReference type="Gene3D" id="3.40.50.2000">
    <property type="entry name" value="Glycogen Phosphorylase B"/>
    <property type="match status" value="2"/>
</dbReference>
<dbReference type="EMBL" id="JASCZI010271879">
    <property type="protein sequence ID" value="MED6216524.1"/>
    <property type="molecule type" value="Genomic_DNA"/>
</dbReference>
<evidence type="ECO:0000313" key="3">
    <source>
        <dbReference type="EMBL" id="MED6216524.1"/>
    </source>
</evidence>
<evidence type="ECO:0000256" key="2">
    <source>
        <dbReference type="ARBA" id="ARBA00022679"/>
    </source>
</evidence>
<organism evidence="3 4">
    <name type="scientific">Stylosanthes scabra</name>
    <dbReference type="NCBI Taxonomy" id="79078"/>
    <lineage>
        <taxon>Eukaryota</taxon>
        <taxon>Viridiplantae</taxon>
        <taxon>Streptophyta</taxon>
        <taxon>Embryophyta</taxon>
        <taxon>Tracheophyta</taxon>
        <taxon>Spermatophyta</taxon>
        <taxon>Magnoliopsida</taxon>
        <taxon>eudicotyledons</taxon>
        <taxon>Gunneridae</taxon>
        <taxon>Pentapetalae</taxon>
        <taxon>rosids</taxon>
        <taxon>fabids</taxon>
        <taxon>Fabales</taxon>
        <taxon>Fabaceae</taxon>
        <taxon>Papilionoideae</taxon>
        <taxon>50 kb inversion clade</taxon>
        <taxon>dalbergioids sensu lato</taxon>
        <taxon>Dalbergieae</taxon>
        <taxon>Pterocarpus clade</taxon>
        <taxon>Stylosanthes</taxon>
    </lineage>
</organism>
<name>A0ABU6Z4M3_9FABA</name>
<dbReference type="Pfam" id="PF00201">
    <property type="entry name" value="UDPGT"/>
    <property type="match status" value="1"/>
</dbReference>
<evidence type="ECO:0000256" key="1">
    <source>
        <dbReference type="ARBA" id="ARBA00009995"/>
    </source>
</evidence>
<accession>A0ABU6Z4M3</accession>
<comment type="similarity">
    <text evidence="1">Belongs to the UDP-glycosyltransferase family.</text>
</comment>
<sequence length="344" mass="38326">MGIPHFLCIPFPLLGHVNPLMQFSHVLARHGCKVTFLHTEFNHKGSNTNVEGSKIKVVTLPDGLENDDDRSDMLRVLLSIKRTMPSLLPKLIEDVNASDSENNISSILVTTNMSWALEIGHRLGIKGALFSPTSATSLASGILVQRLIDDGIIDSSGLPTRKQEIELSPGIPMIDTAQFPWRGVSKVWFTGIIKEMETIKAASSSLWQEDTTCLQWLDQQPTRSVVYVSFGSLAALESNQFKELALALDLIDKPFLWVVRANDNNIITSSYRKGKIVSWAPQKMILNHPAIACFVTHCGWNSTLEGVCGGVPFLCWPFNSDQFINKRYICDVWKVGLEMEKDEN</sequence>
<dbReference type="Proteomes" id="UP001341840">
    <property type="component" value="Unassembled WGS sequence"/>
</dbReference>
<dbReference type="CDD" id="cd03784">
    <property type="entry name" value="GT1_Gtf-like"/>
    <property type="match status" value="1"/>
</dbReference>
<protein>
    <recommendedName>
        <fullName evidence="5">UDP-glycosyltransferase 83A1</fullName>
    </recommendedName>
</protein>
<comment type="caution">
    <text evidence="3">The sequence shown here is derived from an EMBL/GenBank/DDBJ whole genome shotgun (WGS) entry which is preliminary data.</text>
</comment>
<dbReference type="SUPFAM" id="SSF53756">
    <property type="entry name" value="UDP-Glycosyltransferase/glycogen phosphorylase"/>
    <property type="match status" value="1"/>
</dbReference>
<dbReference type="PANTHER" id="PTHR11926:SF1412">
    <property type="entry name" value="UDP-GLYCOSYLTRANSFERASE 83A1-LIKE"/>
    <property type="match status" value="1"/>
</dbReference>
<evidence type="ECO:0000313" key="4">
    <source>
        <dbReference type="Proteomes" id="UP001341840"/>
    </source>
</evidence>
<keyword evidence="2" id="KW-0808">Transferase</keyword>
<dbReference type="InterPro" id="IPR002213">
    <property type="entry name" value="UDP_glucos_trans"/>
</dbReference>
<evidence type="ECO:0008006" key="5">
    <source>
        <dbReference type="Google" id="ProtNLM"/>
    </source>
</evidence>
<dbReference type="PANTHER" id="PTHR11926">
    <property type="entry name" value="GLUCOSYL/GLUCURONOSYL TRANSFERASES"/>
    <property type="match status" value="1"/>
</dbReference>
<reference evidence="3 4" key="1">
    <citation type="journal article" date="2023" name="Plants (Basel)">
        <title>Bridging the Gap: Combining Genomics and Transcriptomics Approaches to Understand Stylosanthes scabra, an Orphan Legume from the Brazilian Caatinga.</title>
        <authorList>
            <person name="Ferreira-Neto J.R.C."/>
            <person name="da Silva M.D."/>
            <person name="Binneck E."/>
            <person name="de Melo N.F."/>
            <person name="da Silva R.H."/>
            <person name="de Melo A.L.T.M."/>
            <person name="Pandolfi V."/>
            <person name="Bustamante F.O."/>
            <person name="Brasileiro-Vidal A.C."/>
            <person name="Benko-Iseppon A.M."/>
        </authorList>
    </citation>
    <scope>NUCLEOTIDE SEQUENCE [LARGE SCALE GENOMIC DNA]</scope>
    <source>
        <tissue evidence="3">Leaves</tissue>
    </source>
</reference>
<gene>
    <name evidence="3" type="ORF">PIB30_008509</name>
</gene>